<dbReference type="PRINTS" id="PR00237">
    <property type="entry name" value="GPCRRHODOPSN"/>
</dbReference>
<sequence>MEMQDRDWVDYYVQQNNTVNAKTGGELDGSNGITSIATSSLNYSLYDNETAFPEYSNFTTDDYCSSNHSHVYLNVTCEFPINYAEPMYGYIAPFLLATTTVANTLIVVVLSRRHMRTPTNVVLMAMALCDMFTMLFPAPWLFYMYTFGNHYKPLSPVRACQAWNYMNEVIPAMFHTASIWLTLALAVQRYIYVCHAPVARTWCTMPRVMKCLIYIGIAAFLHQLPRFLDRQYVPHLTVWRGHFEEVCRIEMAPWVHALSMDAYFITYFGFRVLFVHLIPCTSLVVLNVLLFRAMRAAQINRQKLFKENRKSECKRLRDSNCTTLMLIVVVTVFLLVEIPVAVVTILHIISSTIVDFLDYHIANILILVTNFFIIVSYPINFAIYCGMSRQFRETFKELFIRGAVTSRNGGSSRYSLVQFSPWVSSVSMDAYFSTYFGFRVIFVHLVPCTSLVVLNLLLFKAMRTAQMNRRKLFKENRKTECKKLRDSNCTTLMLIVVVTVFLVVEIPVAVVTILHIISSTIVEFLDYRIANILILITNFFIMVSYPINFAIYCGMSRQFRETFKDLFIKSASSSRNGASSRYSLVNGPRTCTNETVL</sequence>
<evidence type="ECO:0000256" key="4">
    <source>
        <dbReference type="ARBA" id="ARBA00022989"/>
    </source>
</evidence>
<feature type="domain" description="G-protein coupled receptors family 1 profile" evidence="7">
    <location>
        <begin position="102"/>
        <end position="384"/>
    </location>
</feature>
<keyword evidence="5 6" id="KW-0472">Membrane</keyword>
<comment type="similarity">
    <text evidence="2">Belongs to the G-protein coupled receptor 1 family.</text>
</comment>
<feature type="transmembrane region" description="Helical" evidence="6">
    <location>
        <begin position="361"/>
        <end position="386"/>
    </location>
</feature>
<keyword evidence="4 6" id="KW-1133">Transmembrane helix</keyword>
<organism evidence="8 9">
    <name type="scientific">Iphiclides podalirius</name>
    <name type="common">scarce swallowtail</name>
    <dbReference type="NCBI Taxonomy" id="110791"/>
    <lineage>
        <taxon>Eukaryota</taxon>
        <taxon>Metazoa</taxon>
        <taxon>Ecdysozoa</taxon>
        <taxon>Arthropoda</taxon>
        <taxon>Hexapoda</taxon>
        <taxon>Insecta</taxon>
        <taxon>Pterygota</taxon>
        <taxon>Neoptera</taxon>
        <taxon>Endopterygota</taxon>
        <taxon>Lepidoptera</taxon>
        <taxon>Glossata</taxon>
        <taxon>Ditrysia</taxon>
        <taxon>Papilionoidea</taxon>
        <taxon>Papilionidae</taxon>
        <taxon>Papilioninae</taxon>
        <taxon>Iphiclides</taxon>
    </lineage>
</organism>
<feature type="transmembrane region" description="Helical" evidence="6">
    <location>
        <begin position="122"/>
        <end position="145"/>
    </location>
</feature>
<evidence type="ECO:0000256" key="1">
    <source>
        <dbReference type="ARBA" id="ARBA00004370"/>
    </source>
</evidence>
<feature type="transmembrane region" description="Helical" evidence="6">
    <location>
        <begin position="88"/>
        <end position="110"/>
    </location>
</feature>
<proteinExistence type="inferred from homology"/>
<feature type="transmembrane region" description="Helical" evidence="6">
    <location>
        <begin position="165"/>
        <end position="187"/>
    </location>
</feature>
<dbReference type="Pfam" id="PF10324">
    <property type="entry name" value="7TM_GPCR_Srw"/>
    <property type="match status" value="2"/>
</dbReference>
<feature type="non-terminal residue" evidence="8">
    <location>
        <position position="1"/>
    </location>
</feature>
<feature type="domain" description="G-protein coupled receptors family 1 profile" evidence="7">
    <location>
        <begin position="432"/>
        <end position="552"/>
    </location>
</feature>
<evidence type="ECO:0000256" key="5">
    <source>
        <dbReference type="ARBA" id="ARBA00023136"/>
    </source>
</evidence>
<dbReference type="PANTHER" id="PTHR47023">
    <property type="entry name" value="SEX PEPTIDE RECEPTOR"/>
    <property type="match status" value="1"/>
</dbReference>
<dbReference type="Proteomes" id="UP000837857">
    <property type="component" value="Chromosome 28"/>
</dbReference>
<evidence type="ECO:0000313" key="9">
    <source>
        <dbReference type="Proteomes" id="UP000837857"/>
    </source>
</evidence>
<feature type="transmembrane region" description="Helical" evidence="6">
    <location>
        <begin position="268"/>
        <end position="291"/>
    </location>
</feature>
<name>A0ABN8IMI1_9NEOP</name>
<gene>
    <name evidence="8" type="ORF">IPOD504_LOCUS11559</name>
</gene>
<protein>
    <recommendedName>
        <fullName evidence="7">G-protein coupled receptors family 1 profile domain-containing protein</fullName>
    </recommendedName>
</protein>
<feature type="transmembrane region" description="Helical" evidence="6">
    <location>
        <begin position="324"/>
        <end position="349"/>
    </location>
</feature>
<feature type="transmembrane region" description="Helical" evidence="6">
    <location>
        <begin position="208"/>
        <end position="225"/>
    </location>
</feature>
<dbReference type="Gene3D" id="1.20.1070.10">
    <property type="entry name" value="Rhodopsin 7-helix transmembrane proteins"/>
    <property type="match status" value="2"/>
</dbReference>
<keyword evidence="3 6" id="KW-0812">Transmembrane</keyword>
<feature type="transmembrane region" description="Helical" evidence="6">
    <location>
        <begin position="529"/>
        <end position="554"/>
    </location>
</feature>
<dbReference type="PANTHER" id="PTHR47023:SF1">
    <property type="entry name" value="SEX PEPTIDE RECEPTOR"/>
    <property type="match status" value="1"/>
</dbReference>
<comment type="subcellular location">
    <subcellularLocation>
        <location evidence="1">Membrane</location>
    </subcellularLocation>
</comment>
<dbReference type="EMBL" id="OW152840">
    <property type="protein sequence ID" value="CAH2061919.1"/>
    <property type="molecule type" value="Genomic_DNA"/>
</dbReference>
<feature type="transmembrane region" description="Helical" evidence="6">
    <location>
        <begin position="436"/>
        <end position="459"/>
    </location>
</feature>
<accession>A0ABN8IMI1</accession>
<dbReference type="PROSITE" id="PS50262">
    <property type="entry name" value="G_PROTEIN_RECEP_F1_2"/>
    <property type="match status" value="2"/>
</dbReference>
<feature type="transmembrane region" description="Helical" evidence="6">
    <location>
        <begin position="492"/>
        <end position="517"/>
    </location>
</feature>
<keyword evidence="9" id="KW-1185">Reference proteome</keyword>
<dbReference type="CDD" id="cd14978">
    <property type="entry name" value="7tmA_FMRFamide_R-like"/>
    <property type="match status" value="1"/>
</dbReference>
<dbReference type="InterPro" id="IPR000276">
    <property type="entry name" value="GPCR_Rhodpsn"/>
</dbReference>
<evidence type="ECO:0000256" key="3">
    <source>
        <dbReference type="ARBA" id="ARBA00022692"/>
    </source>
</evidence>
<dbReference type="InterPro" id="IPR017452">
    <property type="entry name" value="GPCR_Rhodpsn_7TM"/>
</dbReference>
<evidence type="ECO:0000259" key="7">
    <source>
        <dbReference type="PROSITE" id="PS50262"/>
    </source>
</evidence>
<evidence type="ECO:0000256" key="2">
    <source>
        <dbReference type="ARBA" id="ARBA00010663"/>
    </source>
</evidence>
<evidence type="ECO:0000313" key="8">
    <source>
        <dbReference type="EMBL" id="CAH2061919.1"/>
    </source>
</evidence>
<evidence type="ECO:0000256" key="6">
    <source>
        <dbReference type="SAM" id="Phobius"/>
    </source>
</evidence>
<reference evidence="8" key="1">
    <citation type="submission" date="2022-03" db="EMBL/GenBank/DDBJ databases">
        <authorList>
            <person name="Martin H S."/>
        </authorList>
    </citation>
    <scope>NUCLEOTIDE SEQUENCE</scope>
</reference>
<dbReference type="SUPFAM" id="SSF81321">
    <property type="entry name" value="Family A G protein-coupled receptor-like"/>
    <property type="match status" value="2"/>
</dbReference>
<dbReference type="InterPro" id="IPR053071">
    <property type="entry name" value="GPCR1-related_rcpt"/>
</dbReference>
<dbReference type="InterPro" id="IPR019427">
    <property type="entry name" value="7TM_GPCR_serpentine_rcpt_Srw"/>
</dbReference>